<dbReference type="GO" id="GO:0003676">
    <property type="term" value="F:nucleic acid binding"/>
    <property type="evidence" value="ECO:0007669"/>
    <property type="project" value="InterPro"/>
</dbReference>
<dbReference type="InterPro" id="IPR012337">
    <property type="entry name" value="RNaseH-like_sf"/>
</dbReference>
<evidence type="ECO:0000259" key="4">
    <source>
        <dbReference type="SMART" id="SM00479"/>
    </source>
</evidence>
<dbReference type="OrthoDB" id="9791657at2"/>
<feature type="domain" description="Exonuclease" evidence="4">
    <location>
        <begin position="28"/>
        <end position="210"/>
    </location>
</feature>
<dbReference type="eggNOG" id="COG0847">
    <property type="taxonomic scope" value="Bacteria"/>
</dbReference>
<name>A0A086Z0Z0_9BIFI</name>
<dbReference type="GO" id="GO:0005829">
    <property type="term" value="C:cytosol"/>
    <property type="evidence" value="ECO:0007669"/>
    <property type="project" value="TreeGrafter"/>
</dbReference>
<dbReference type="KEGG" id="bact:AB656_03060"/>
<protein>
    <submittedName>
        <fullName evidence="5">DNA polymerase III, epsilon subunit</fullName>
    </submittedName>
</protein>
<accession>A0A086Z0Z0</accession>
<dbReference type="SUPFAM" id="SSF53098">
    <property type="entry name" value="Ribonuclease H-like"/>
    <property type="match status" value="1"/>
</dbReference>
<proteinExistence type="predicted"/>
<evidence type="ECO:0000256" key="1">
    <source>
        <dbReference type="ARBA" id="ARBA00022722"/>
    </source>
</evidence>
<dbReference type="GO" id="GO:0008408">
    <property type="term" value="F:3'-5' exonuclease activity"/>
    <property type="evidence" value="ECO:0007669"/>
    <property type="project" value="TreeGrafter"/>
</dbReference>
<evidence type="ECO:0000313" key="5">
    <source>
        <dbReference type="EMBL" id="KFI40190.1"/>
    </source>
</evidence>
<keyword evidence="6" id="KW-1185">Reference proteome</keyword>
<dbReference type="Pfam" id="PF00929">
    <property type="entry name" value="RNase_T"/>
    <property type="match status" value="1"/>
</dbReference>
<evidence type="ECO:0000256" key="2">
    <source>
        <dbReference type="ARBA" id="ARBA00022801"/>
    </source>
</evidence>
<dbReference type="PATRIC" id="fig|1437605.7.peg.631"/>
<dbReference type="Proteomes" id="UP000029015">
    <property type="component" value="Unassembled WGS sequence"/>
</dbReference>
<dbReference type="PANTHER" id="PTHR30231">
    <property type="entry name" value="DNA POLYMERASE III SUBUNIT EPSILON"/>
    <property type="match status" value="1"/>
</dbReference>
<gene>
    <name evidence="5" type="ORF">BACT_0892</name>
</gene>
<dbReference type="CDD" id="cd06127">
    <property type="entry name" value="DEDDh"/>
    <property type="match status" value="1"/>
</dbReference>
<dbReference type="STRING" id="1437605.AB656_03060"/>
<evidence type="ECO:0000256" key="3">
    <source>
        <dbReference type="ARBA" id="ARBA00022839"/>
    </source>
</evidence>
<sequence>MSDTLTAFEQHLTAASQQDDQTSLAESWLLGLDTETTGVTPGKDAIVSACLILRNPALGFEGDMVAEWIINPHRSISSGASKVNGFTNEYLSEHGDEPMQAIGQIGRLIAQAQAKRIPLLAYNAPFDIQMLNGDITRWCEGELQPFETDSMLVVDPLVIDRAVSKRRGRRSLSYTCEYYGVVPRGNFHNAAADTIAAVDLVKPMTTLYPQVAHLTLGELMDWQRKAHADWCESYQRWAQARGNRRRMMNASWL</sequence>
<dbReference type="PANTHER" id="PTHR30231:SF4">
    <property type="entry name" value="PROTEIN NEN2"/>
    <property type="match status" value="1"/>
</dbReference>
<evidence type="ECO:0000313" key="6">
    <source>
        <dbReference type="Proteomes" id="UP000029015"/>
    </source>
</evidence>
<dbReference type="SMART" id="SM00479">
    <property type="entry name" value="EXOIII"/>
    <property type="match status" value="1"/>
</dbReference>
<keyword evidence="1" id="KW-0540">Nuclease</keyword>
<dbReference type="InterPro" id="IPR013520">
    <property type="entry name" value="Ribonucl_H"/>
</dbReference>
<keyword evidence="2" id="KW-0378">Hydrolase</keyword>
<dbReference type="EMBL" id="JGYK01000001">
    <property type="protein sequence ID" value="KFI40190.1"/>
    <property type="molecule type" value="Genomic_DNA"/>
</dbReference>
<organism evidence="5 6">
    <name type="scientific">Bifidobacterium actinocoloniiforme DSM 22766</name>
    <dbReference type="NCBI Taxonomy" id="1437605"/>
    <lineage>
        <taxon>Bacteria</taxon>
        <taxon>Bacillati</taxon>
        <taxon>Actinomycetota</taxon>
        <taxon>Actinomycetes</taxon>
        <taxon>Bifidobacteriales</taxon>
        <taxon>Bifidobacteriaceae</taxon>
        <taxon>Bifidobacterium</taxon>
    </lineage>
</organism>
<keyword evidence="3" id="KW-0269">Exonuclease</keyword>
<comment type="caution">
    <text evidence="5">The sequence shown here is derived from an EMBL/GenBank/DDBJ whole genome shotgun (WGS) entry which is preliminary data.</text>
</comment>
<dbReference type="InterPro" id="IPR036397">
    <property type="entry name" value="RNaseH_sf"/>
</dbReference>
<dbReference type="AlphaFoldDB" id="A0A086Z0Z0"/>
<dbReference type="Gene3D" id="3.30.420.10">
    <property type="entry name" value="Ribonuclease H-like superfamily/Ribonuclease H"/>
    <property type="match status" value="1"/>
</dbReference>
<reference evidence="5 6" key="1">
    <citation type="submission" date="2014-03" db="EMBL/GenBank/DDBJ databases">
        <title>Genomics of Bifidobacteria.</title>
        <authorList>
            <person name="Ventura M."/>
            <person name="Milani C."/>
            <person name="Lugli G.A."/>
        </authorList>
    </citation>
    <scope>NUCLEOTIDE SEQUENCE [LARGE SCALE GENOMIC DNA]</scope>
    <source>
        <strain evidence="5 6">DSM 22766</strain>
    </source>
</reference>
<dbReference type="RefSeq" id="WP_033503814.1">
    <property type="nucleotide sequence ID" value="NZ_CP011786.1"/>
</dbReference>